<dbReference type="EC" id="2.4.1.-" evidence="2"/>
<organism evidence="2 3">
    <name type="scientific">Saltatorellus ferox</name>
    <dbReference type="NCBI Taxonomy" id="2528018"/>
    <lineage>
        <taxon>Bacteria</taxon>
        <taxon>Pseudomonadati</taxon>
        <taxon>Planctomycetota</taxon>
        <taxon>Planctomycetia</taxon>
        <taxon>Planctomycetia incertae sedis</taxon>
        <taxon>Saltatorellus</taxon>
    </lineage>
</organism>
<dbReference type="OrthoDB" id="9811902at2"/>
<feature type="domain" description="Glycosyltransferase subfamily 4-like N-terminal" evidence="1">
    <location>
        <begin position="50"/>
        <end position="156"/>
    </location>
</feature>
<dbReference type="EMBL" id="CP036434">
    <property type="protein sequence ID" value="QDV08192.1"/>
    <property type="molecule type" value="Genomic_DNA"/>
</dbReference>
<name>A0A518EVS1_9BACT</name>
<gene>
    <name evidence="2" type="primary">mgtA</name>
    <name evidence="2" type="ORF">Poly30_37280</name>
</gene>
<dbReference type="CDD" id="cd03801">
    <property type="entry name" value="GT4_PimA-like"/>
    <property type="match status" value="1"/>
</dbReference>
<dbReference type="SUPFAM" id="SSF53756">
    <property type="entry name" value="UDP-Glycosyltransferase/glycogen phosphorylase"/>
    <property type="match status" value="1"/>
</dbReference>
<dbReference type="InterPro" id="IPR028098">
    <property type="entry name" value="Glyco_trans_4-like_N"/>
</dbReference>
<keyword evidence="2" id="KW-0808">Transferase</keyword>
<dbReference type="PANTHER" id="PTHR45947:SF3">
    <property type="entry name" value="SULFOQUINOVOSYL TRANSFERASE SQD2"/>
    <property type="match status" value="1"/>
</dbReference>
<sequence>MRVVHLVQDRGIRPNAKKGAAIHVAAMCEAFQGLGAEVVRLHASNAEEARHQLERALVAGPIDVLYERYSLGAFEGASFAFDARVPHVLEVNAPLEDEAVKWRGVDGAALDRAAEQQVFRGAHRVLCVSPLVAEYAKGRGAEASAVWVRPNGVNADLFRPIEGIERERADWFPALERPFLVGFHGRLRPWHGFERIVEACRDALAAGVNLAVLCVGEGDYSEALAGALPAERWRHVPWCDQRELSRWVAGFHVIPFGYDPEGACYFSPLKLREAMAAGVVPVVPDLGDLAETVEHGRAGVIYDPSDPGALTQALMGLARVPRRRSKMAIAAREAALGASWEQIARDVLDSILEWKA</sequence>
<dbReference type="Pfam" id="PF13439">
    <property type="entry name" value="Glyco_transf_4"/>
    <property type="match status" value="1"/>
</dbReference>
<dbReference type="Pfam" id="PF13692">
    <property type="entry name" value="Glyco_trans_1_4"/>
    <property type="match status" value="1"/>
</dbReference>
<proteinExistence type="predicted"/>
<dbReference type="Proteomes" id="UP000320390">
    <property type="component" value="Chromosome"/>
</dbReference>
<keyword evidence="2" id="KW-0328">Glycosyltransferase</keyword>
<keyword evidence="3" id="KW-1185">Reference proteome</keyword>
<dbReference type="InterPro" id="IPR050194">
    <property type="entry name" value="Glycosyltransferase_grp1"/>
</dbReference>
<dbReference type="PANTHER" id="PTHR45947">
    <property type="entry name" value="SULFOQUINOVOSYL TRANSFERASE SQD2"/>
    <property type="match status" value="1"/>
</dbReference>
<dbReference type="Gene3D" id="3.40.50.2000">
    <property type="entry name" value="Glycogen Phosphorylase B"/>
    <property type="match status" value="2"/>
</dbReference>
<evidence type="ECO:0000313" key="3">
    <source>
        <dbReference type="Proteomes" id="UP000320390"/>
    </source>
</evidence>
<dbReference type="AlphaFoldDB" id="A0A518EVS1"/>
<protein>
    <submittedName>
        <fullName evidence="2">GDP-mannose-dependent alpha-mannosyltransferase</fullName>
        <ecNumber evidence="2">2.4.1.-</ecNumber>
    </submittedName>
</protein>
<dbReference type="GO" id="GO:0016757">
    <property type="term" value="F:glycosyltransferase activity"/>
    <property type="evidence" value="ECO:0007669"/>
    <property type="project" value="UniProtKB-KW"/>
</dbReference>
<dbReference type="RefSeq" id="WP_145200399.1">
    <property type="nucleotide sequence ID" value="NZ_CP036434.1"/>
</dbReference>
<reference evidence="2 3" key="1">
    <citation type="submission" date="2019-02" db="EMBL/GenBank/DDBJ databases">
        <title>Deep-cultivation of Planctomycetes and their phenomic and genomic characterization uncovers novel biology.</title>
        <authorList>
            <person name="Wiegand S."/>
            <person name="Jogler M."/>
            <person name="Boedeker C."/>
            <person name="Pinto D."/>
            <person name="Vollmers J."/>
            <person name="Rivas-Marin E."/>
            <person name="Kohn T."/>
            <person name="Peeters S.H."/>
            <person name="Heuer A."/>
            <person name="Rast P."/>
            <person name="Oberbeckmann S."/>
            <person name="Bunk B."/>
            <person name="Jeske O."/>
            <person name="Meyerdierks A."/>
            <person name="Storesund J.E."/>
            <person name="Kallscheuer N."/>
            <person name="Luecker S."/>
            <person name="Lage O.M."/>
            <person name="Pohl T."/>
            <person name="Merkel B.J."/>
            <person name="Hornburger P."/>
            <person name="Mueller R.-W."/>
            <person name="Bruemmer F."/>
            <person name="Labrenz M."/>
            <person name="Spormann A.M."/>
            <person name="Op den Camp H."/>
            <person name="Overmann J."/>
            <person name="Amann R."/>
            <person name="Jetten M.S.M."/>
            <person name="Mascher T."/>
            <person name="Medema M.H."/>
            <person name="Devos D.P."/>
            <person name="Kaster A.-K."/>
            <person name="Ovreas L."/>
            <person name="Rohde M."/>
            <person name="Galperin M.Y."/>
            <person name="Jogler C."/>
        </authorList>
    </citation>
    <scope>NUCLEOTIDE SEQUENCE [LARGE SCALE GENOMIC DNA]</scope>
    <source>
        <strain evidence="2 3">Poly30</strain>
    </source>
</reference>
<accession>A0A518EVS1</accession>
<evidence type="ECO:0000313" key="2">
    <source>
        <dbReference type="EMBL" id="QDV08192.1"/>
    </source>
</evidence>
<evidence type="ECO:0000259" key="1">
    <source>
        <dbReference type="Pfam" id="PF13439"/>
    </source>
</evidence>